<keyword evidence="3" id="KW-0813">Transport</keyword>
<evidence type="ECO:0000313" key="9">
    <source>
        <dbReference type="EMBL" id="MFC4356619.1"/>
    </source>
</evidence>
<evidence type="ECO:0000313" key="10">
    <source>
        <dbReference type="Proteomes" id="UP001595921"/>
    </source>
</evidence>
<feature type="transmembrane region" description="Helical" evidence="7">
    <location>
        <begin position="211"/>
        <end position="234"/>
    </location>
</feature>
<feature type="transmembrane region" description="Helical" evidence="7">
    <location>
        <begin position="85"/>
        <end position="115"/>
    </location>
</feature>
<organism evidence="9 10">
    <name type="scientific">Halobium salinum</name>
    <dbReference type="NCBI Taxonomy" id="1364940"/>
    <lineage>
        <taxon>Archaea</taxon>
        <taxon>Methanobacteriati</taxon>
        <taxon>Methanobacteriota</taxon>
        <taxon>Stenosarchaea group</taxon>
        <taxon>Halobacteria</taxon>
        <taxon>Halobacteriales</taxon>
        <taxon>Haloferacaceae</taxon>
        <taxon>Halobium</taxon>
    </lineage>
</organism>
<feature type="transmembrane region" description="Helical" evidence="7">
    <location>
        <begin position="372"/>
        <end position="391"/>
    </location>
</feature>
<dbReference type="AlphaFoldDB" id="A0ABD5P6X1"/>
<keyword evidence="6 7" id="KW-0472">Membrane</keyword>
<evidence type="ECO:0000256" key="4">
    <source>
        <dbReference type="ARBA" id="ARBA00022692"/>
    </source>
</evidence>
<dbReference type="PROSITE" id="PS50850">
    <property type="entry name" value="MFS"/>
    <property type="match status" value="1"/>
</dbReference>
<feature type="transmembrane region" description="Helical" evidence="7">
    <location>
        <begin position="246"/>
        <end position="264"/>
    </location>
</feature>
<dbReference type="Gene3D" id="1.20.1250.20">
    <property type="entry name" value="MFS general substrate transporter like domains"/>
    <property type="match status" value="1"/>
</dbReference>
<feature type="transmembrane region" description="Helical" evidence="7">
    <location>
        <begin position="172"/>
        <end position="191"/>
    </location>
</feature>
<accession>A0ABD5P6X1</accession>
<evidence type="ECO:0000256" key="3">
    <source>
        <dbReference type="ARBA" id="ARBA00022448"/>
    </source>
</evidence>
<dbReference type="InterPro" id="IPR036259">
    <property type="entry name" value="MFS_trans_sf"/>
</dbReference>
<dbReference type="PANTHER" id="PTHR23514:SF3">
    <property type="entry name" value="BYPASS OF STOP CODON PROTEIN 6"/>
    <property type="match status" value="1"/>
</dbReference>
<feature type="transmembrane region" description="Helical" evidence="7">
    <location>
        <begin position="276"/>
        <end position="298"/>
    </location>
</feature>
<protein>
    <submittedName>
        <fullName evidence="9">MFS transporter</fullName>
    </submittedName>
</protein>
<dbReference type="SUPFAM" id="SSF103473">
    <property type="entry name" value="MFS general substrate transporter"/>
    <property type="match status" value="1"/>
</dbReference>
<evidence type="ECO:0000256" key="6">
    <source>
        <dbReference type="ARBA" id="ARBA00023136"/>
    </source>
</evidence>
<evidence type="ECO:0000256" key="2">
    <source>
        <dbReference type="ARBA" id="ARBA00008335"/>
    </source>
</evidence>
<dbReference type="InterPro" id="IPR051788">
    <property type="entry name" value="MFS_Transporter"/>
</dbReference>
<reference evidence="9 10" key="1">
    <citation type="journal article" date="2019" name="Int. J. Syst. Evol. Microbiol.">
        <title>The Global Catalogue of Microorganisms (GCM) 10K type strain sequencing project: providing services to taxonomists for standard genome sequencing and annotation.</title>
        <authorList>
            <consortium name="The Broad Institute Genomics Platform"/>
            <consortium name="The Broad Institute Genome Sequencing Center for Infectious Disease"/>
            <person name="Wu L."/>
            <person name="Ma J."/>
        </authorList>
    </citation>
    <scope>NUCLEOTIDE SEQUENCE [LARGE SCALE GENOMIC DNA]</scope>
    <source>
        <strain evidence="9 10">CGMCC 1.12553</strain>
    </source>
</reference>
<dbReference type="GO" id="GO:0012505">
    <property type="term" value="C:endomembrane system"/>
    <property type="evidence" value="ECO:0007669"/>
    <property type="project" value="UniProtKB-SubCell"/>
</dbReference>
<proteinExistence type="inferred from homology"/>
<evidence type="ECO:0000256" key="7">
    <source>
        <dbReference type="SAM" id="Phobius"/>
    </source>
</evidence>
<evidence type="ECO:0000256" key="1">
    <source>
        <dbReference type="ARBA" id="ARBA00004127"/>
    </source>
</evidence>
<name>A0ABD5P6X1_9EURY</name>
<sequence length="401" mass="41297">METVTENESVRESDSRRWWTLAIFGFVALEGATLQIQGAVLPSLRGSFGAPEWQLGLVAPAMTVGSMVFVALVGAVAGRVNTRKLLLLGTVGTGIGVFTMGLAPSFGVFLGVLVLRGAFAGVGRGSDRPLLSHLYPSRRGRLFGYYDMMWAVGAAAGPLLVAAALRVGDWRLAYYVAGAAFLPVALLVWYLPDPSVGGGDDPLTLGELRRIGRSPAVLVMAAGILLSTGVEGGLFTWLTTYAQGRLADGLVTLSLSVLLVAYVPGRFLAGTLSERFGYVPLTLGLGTCCLLSAGYTFFLASGLAILLGVFCIGLSLSGLYPTLLAYATESAPEHSAPVNALGLVVSSVGIAGTPALMGFVVDGSGAAAAMRLLLLPLVGLVVVAAVAWVRVGTADTASATG</sequence>
<dbReference type="InterPro" id="IPR011701">
    <property type="entry name" value="MFS"/>
</dbReference>
<dbReference type="Proteomes" id="UP001595921">
    <property type="component" value="Unassembled WGS sequence"/>
</dbReference>
<keyword evidence="10" id="KW-1185">Reference proteome</keyword>
<evidence type="ECO:0000259" key="8">
    <source>
        <dbReference type="PROSITE" id="PS50850"/>
    </source>
</evidence>
<feature type="domain" description="Major facilitator superfamily (MFS) profile" evidence="8">
    <location>
        <begin position="19"/>
        <end position="397"/>
    </location>
</feature>
<comment type="subcellular location">
    <subcellularLocation>
        <location evidence="1">Endomembrane system</location>
        <topology evidence="1">Multi-pass membrane protein</topology>
    </subcellularLocation>
</comment>
<comment type="caution">
    <text evidence="9">The sequence shown here is derived from an EMBL/GenBank/DDBJ whole genome shotgun (WGS) entry which is preliminary data.</text>
</comment>
<feature type="transmembrane region" description="Helical" evidence="7">
    <location>
        <begin position="305"/>
        <end position="328"/>
    </location>
</feature>
<keyword evidence="4 7" id="KW-0812">Transmembrane</keyword>
<keyword evidence="5 7" id="KW-1133">Transmembrane helix</keyword>
<dbReference type="Pfam" id="PF07690">
    <property type="entry name" value="MFS_1"/>
    <property type="match status" value="1"/>
</dbReference>
<dbReference type="PANTHER" id="PTHR23514">
    <property type="entry name" value="BYPASS OF STOP CODON PROTEIN 6"/>
    <property type="match status" value="1"/>
</dbReference>
<gene>
    <name evidence="9" type="ORF">ACFO0N_01510</name>
</gene>
<comment type="similarity">
    <text evidence="2">Belongs to the major facilitator superfamily.</text>
</comment>
<feature type="transmembrane region" description="Helical" evidence="7">
    <location>
        <begin position="57"/>
        <end position="78"/>
    </location>
</feature>
<evidence type="ECO:0000256" key="5">
    <source>
        <dbReference type="ARBA" id="ARBA00022989"/>
    </source>
</evidence>
<dbReference type="EMBL" id="JBHSDS010000002">
    <property type="protein sequence ID" value="MFC4356619.1"/>
    <property type="molecule type" value="Genomic_DNA"/>
</dbReference>
<feature type="transmembrane region" description="Helical" evidence="7">
    <location>
        <begin position="340"/>
        <end position="360"/>
    </location>
</feature>
<dbReference type="RefSeq" id="WP_267625056.1">
    <property type="nucleotide sequence ID" value="NZ_JAODIW010000010.1"/>
</dbReference>
<feature type="transmembrane region" description="Helical" evidence="7">
    <location>
        <begin position="143"/>
        <end position="165"/>
    </location>
</feature>
<feature type="transmembrane region" description="Helical" evidence="7">
    <location>
        <begin position="18"/>
        <end position="37"/>
    </location>
</feature>
<dbReference type="InterPro" id="IPR020846">
    <property type="entry name" value="MFS_dom"/>
</dbReference>